<accession>A0A1P8K5V0</accession>
<proteinExistence type="predicted"/>
<protein>
    <recommendedName>
        <fullName evidence="3">Aldose epimerase</fullName>
    </recommendedName>
</protein>
<dbReference type="InterPro" id="IPR011013">
    <property type="entry name" value="Gal_mutarotase_sf_dom"/>
</dbReference>
<dbReference type="AlphaFoldDB" id="A0A1P8K5V0"/>
<dbReference type="SUPFAM" id="SSF74650">
    <property type="entry name" value="Galactose mutarotase-like"/>
    <property type="match status" value="1"/>
</dbReference>
<dbReference type="GO" id="GO:0005975">
    <property type="term" value="P:carbohydrate metabolic process"/>
    <property type="evidence" value="ECO:0007669"/>
    <property type="project" value="InterPro"/>
</dbReference>
<keyword evidence="2" id="KW-1185">Reference proteome</keyword>
<sequence length="288" mass="31725">MQNDLTLRSNELWCEIKPELGGCIAGLWLGDVPVLRSTRAQDLHSVRQSGSYPLVPFSNRIGHGQLQWAGTSHPLVKNFEPEAHAIHGIGWERPWEVLESSAQFAMLSFEHKADTAWPFDFDSSQVFKISDNALEMTLSITNQSQVSAPVGLGWHPYFAKHPGSRVAFAATGRWEMGTDKLPTHHAAHTGLDNDCATLTVDHCFDGWNGTLRLEDSVLRTEVTSALSRIVVFTTPERDNIAIEPVSHINNALNLMAQTSASAESLGVVILQPGDTYSCAMRIQVERAV</sequence>
<organism evidence="1 2">
    <name type="scientific">Rhodoferax saidenbachensis</name>
    <dbReference type="NCBI Taxonomy" id="1484693"/>
    <lineage>
        <taxon>Bacteria</taxon>
        <taxon>Pseudomonadati</taxon>
        <taxon>Pseudomonadota</taxon>
        <taxon>Betaproteobacteria</taxon>
        <taxon>Burkholderiales</taxon>
        <taxon>Comamonadaceae</taxon>
        <taxon>Rhodoferax</taxon>
    </lineage>
</organism>
<dbReference type="InterPro" id="IPR008183">
    <property type="entry name" value="Aldose_1/G6P_1-epimerase"/>
</dbReference>
<reference evidence="1 2" key="1">
    <citation type="submission" date="2017-01" db="EMBL/GenBank/DDBJ databases">
        <authorList>
            <person name="Mah S.A."/>
            <person name="Swanson W.J."/>
            <person name="Moy G.W."/>
            <person name="Vacquier V.D."/>
        </authorList>
    </citation>
    <scope>NUCLEOTIDE SEQUENCE [LARGE SCALE GENOMIC DNA]</scope>
    <source>
        <strain evidence="1 2">DSM 22694</strain>
    </source>
</reference>
<dbReference type="RefSeq" id="WP_029707887.1">
    <property type="nucleotide sequence ID" value="NZ_CP019239.1"/>
</dbReference>
<dbReference type="GO" id="GO:0016853">
    <property type="term" value="F:isomerase activity"/>
    <property type="evidence" value="ECO:0007669"/>
    <property type="project" value="InterPro"/>
</dbReference>
<dbReference type="GO" id="GO:0030246">
    <property type="term" value="F:carbohydrate binding"/>
    <property type="evidence" value="ECO:0007669"/>
    <property type="project" value="InterPro"/>
</dbReference>
<evidence type="ECO:0008006" key="3">
    <source>
        <dbReference type="Google" id="ProtNLM"/>
    </source>
</evidence>
<gene>
    <name evidence="1" type="ORF">RS694_01185</name>
</gene>
<dbReference type="Gene3D" id="2.70.98.10">
    <property type="match status" value="1"/>
</dbReference>
<dbReference type="Pfam" id="PF01263">
    <property type="entry name" value="Aldose_epim"/>
    <property type="match status" value="1"/>
</dbReference>
<evidence type="ECO:0000313" key="2">
    <source>
        <dbReference type="Proteomes" id="UP000186110"/>
    </source>
</evidence>
<dbReference type="InterPro" id="IPR014718">
    <property type="entry name" value="GH-type_carb-bd"/>
</dbReference>
<dbReference type="Proteomes" id="UP000186110">
    <property type="component" value="Chromosome"/>
</dbReference>
<dbReference type="eggNOG" id="COG2017">
    <property type="taxonomic scope" value="Bacteria"/>
</dbReference>
<dbReference type="CDD" id="cd09021">
    <property type="entry name" value="Aldose_epim_Ec_YphB"/>
    <property type="match status" value="1"/>
</dbReference>
<dbReference type="EMBL" id="CP019239">
    <property type="protein sequence ID" value="APW41291.1"/>
    <property type="molecule type" value="Genomic_DNA"/>
</dbReference>
<evidence type="ECO:0000313" key="1">
    <source>
        <dbReference type="EMBL" id="APW41291.1"/>
    </source>
</evidence>
<dbReference type="KEGG" id="rsb:RS694_01185"/>
<name>A0A1P8K5V0_9BURK</name>
<dbReference type="STRING" id="1484693.RS694_01185"/>